<dbReference type="AlphaFoldDB" id="A0A081N7Q4"/>
<reference evidence="2 3" key="1">
    <citation type="submission" date="2014-06" db="EMBL/GenBank/DDBJ databases">
        <title>Whole Genome Sequences of Three Symbiotic Endozoicomonas Bacteria.</title>
        <authorList>
            <person name="Neave M.J."/>
            <person name="Apprill A."/>
            <person name="Voolstra C.R."/>
        </authorList>
    </citation>
    <scope>NUCLEOTIDE SEQUENCE [LARGE SCALE GENOMIC DNA]</scope>
    <source>
        <strain evidence="2 3">LMG 24815</strain>
    </source>
</reference>
<proteinExistence type="predicted"/>
<dbReference type="eggNOG" id="ENOG5032S15">
    <property type="taxonomic scope" value="Bacteria"/>
</dbReference>
<dbReference type="Pfam" id="PF11672">
    <property type="entry name" value="DUF3268"/>
    <property type="match status" value="1"/>
</dbReference>
<dbReference type="Proteomes" id="UP000028006">
    <property type="component" value="Unassembled WGS sequence"/>
</dbReference>
<evidence type="ECO:0000313" key="3">
    <source>
        <dbReference type="Proteomes" id="UP000028006"/>
    </source>
</evidence>
<keyword evidence="3" id="KW-1185">Reference proteome</keyword>
<feature type="region of interest" description="Disordered" evidence="1">
    <location>
        <begin position="1"/>
        <end position="20"/>
    </location>
</feature>
<evidence type="ECO:0000256" key="1">
    <source>
        <dbReference type="SAM" id="MobiDB-lite"/>
    </source>
</evidence>
<protein>
    <submittedName>
        <fullName evidence="2">Uncharacterized protein</fullName>
    </submittedName>
</protein>
<comment type="caution">
    <text evidence="2">The sequence shown here is derived from an EMBL/GenBank/DDBJ whole genome shotgun (WGS) entry which is preliminary data.</text>
</comment>
<sequence>MKTPFNPSTRAAKRVKNPLPKPESCNCCGGSVEIVRNSEIYNGRSFGQWPWVYLCRSCGAYVGMHPLTDIPLGTLANRETRIARKRSKAPFELLHKTGKMTRSEAYRRLAEKLGIEKGQCHFGWFDVAMCERAEVAVREILLD</sequence>
<name>A0A081N7Q4_9GAMM</name>
<dbReference type="EMBL" id="JOKG01000002">
    <property type="protein sequence ID" value="KEQ14477.1"/>
    <property type="molecule type" value="Genomic_DNA"/>
</dbReference>
<dbReference type="InterPro" id="IPR021686">
    <property type="entry name" value="DUF3268"/>
</dbReference>
<dbReference type="RefSeq" id="WP_082211850.1">
    <property type="nucleotide sequence ID" value="NZ_JOKG01000002.1"/>
</dbReference>
<evidence type="ECO:0000313" key="2">
    <source>
        <dbReference type="EMBL" id="KEQ14477.1"/>
    </source>
</evidence>
<accession>A0A081N7Q4</accession>
<organism evidence="2 3">
    <name type="scientific">Endozoicomonas montiporae</name>
    <dbReference type="NCBI Taxonomy" id="1027273"/>
    <lineage>
        <taxon>Bacteria</taxon>
        <taxon>Pseudomonadati</taxon>
        <taxon>Pseudomonadota</taxon>
        <taxon>Gammaproteobacteria</taxon>
        <taxon>Oceanospirillales</taxon>
        <taxon>Endozoicomonadaceae</taxon>
        <taxon>Endozoicomonas</taxon>
    </lineage>
</organism>
<gene>
    <name evidence="2" type="ORF">GZ77_08945</name>
</gene>